<organism evidence="1 2">
    <name type="scientific">Arctium lappa</name>
    <name type="common">Greater burdock</name>
    <name type="synonym">Lappa major</name>
    <dbReference type="NCBI Taxonomy" id="4217"/>
    <lineage>
        <taxon>Eukaryota</taxon>
        <taxon>Viridiplantae</taxon>
        <taxon>Streptophyta</taxon>
        <taxon>Embryophyta</taxon>
        <taxon>Tracheophyta</taxon>
        <taxon>Spermatophyta</taxon>
        <taxon>Magnoliopsida</taxon>
        <taxon>eudicotyledons</taxon>
        <taxon>Gunneridae</taxon>
        <taxon>Pentapetalae</taxon>
        <taxon>asterids</taxon>
        <taxon>campanulids</taxon>
        <taxon>Asterales</taxon>
        <taxon>Asteraceae</taxon>
        <taxon>Carduoideae</taxon>
        <taxon>Cardueae</taxon>
        <taxon>Arctiinae</taxon>
        <taxon>Arctium</taxon>
    </lineage>
</organism>
<sequence length="124" mass="14240">MTRRKSQSDNNEEDIDRDLRSLGDSFGNHYSGSIYWAKGELARSSNGNPNHQIHGTLLYKLKLQGLLPQCKIHHICVLRLRSVCISYGIYKTLLAFLCCIFLIAIYRYLKGFLAPLCENSFRNL</sequence>
<evidence type="ECO:0000313" key="1">
    <source>
        <dbReference type="EMBL" id="KAI3706881.1"/>
    </source>
</evidence>
<dbReference type="Proteomes" id="UP001055879">
    <property type="component" value="Linkage Group LG08"/>
</dbReference>
<protein>
    <submittedName>
        <fullName evidence="1">Uncharacterized protein</fullName>
    </submittedName>
</protein>
<reference evidence="2" key="1">
    <citation type="journal article" date="2022" name="Mol. Ecol. Resour.">
        <title>The genomes of chicory, endive, great burdock and yacon provide insights into Asteraceae palaeo-polyploidization history and plant inulin production.</title>
        <authorList>
            <person name="Fan W."/>
            <person name="Wang S."/>
            <person name="Wang H."/>
            <person name="Wang A."/>
            <person name="Jiang F."/>
            <person name="Liu H."/>
            <person name="Zhao H."/>
            <person name="Xu D."/>
            <person name="Zhang Y."/>
        </authorList>
    </citation>
    <scope>NUCLEOTIDE SEQUENCE [LARGE SCALE GENOMIC DNA]</scope>
    <source>
        <strain evidence="2">cv. Niubang</strain>
    </source>
</reference>
<name>A0ACB9AA59_ARCLA</name>
<comment type="caution">
    <text evidence="1">The sequence shown here is derived from an EMBL/GenBank/DDBJ whole genome shotgun (WGS) entry which is preliminary data.</text>
</comment>
<keyword evidence="2" id="KW-1185">Reference proteome</keyword>
<accession>A0ACB9AA59</accession>
<evidence type="ECO:0000313" key="2">
    <source>
        <dbReference type="Proteomes" id="UP001055879"/>
    </source>
</evidence>
<dbReference type="EMBL" id="CM042054">
    <property type="protein sequence ID" value="KAI3706881.1"/>
    <property type="molecule type" value="Genomic_DNA"/>
</dbReference>
<gene>
    <name evidence="1" type="ORF">L6452_24925</name>
</gene>
<reference evidence="1 2" key="2">
    <citation type="journal article" date="2022" name="Mol. Ecol. Resour.">
        <title>The genomes of chicory, endive, great burdock and yacon provide insights into Asteraceae paleo-polyploidization history and plant inulin production.</title>
        <authorList>
            <person name="Fan W."/>
            <person name="Wang S."/>
            <person name="Wang H."/>
            <person name="Wang A."/>
            <person name="Jiang F."/>
            <person name="Liu H."/>
            <person name="Zhao H."/>
            <person name="Xu D."/>
            <person name="Zhang Y."/>
        </authorList>
    </citation>
    <scope>NUCLEOTIDE SEQUENCE [LARGE SCALE GENOMIC DNA]</scope>
    <source>
        <strain evidence="2">cv. Niubang</strain>
    </source>
</reference>
<proteinExistence type="predicted"/>